<sequence length="37" mass="3914">MAANLGYGQRPSWRVGTRTVKVKAGDHTLTAADPSSN</sequence>
<proteinExistence type="predicted"/>
<accession>A0ABP3A5V3</accession>
<organism evidence="1 2">
    <name type="scientific">Mycobacterium ulcerans str. Harvey</name>
    <dbReference type="NCBI Taxonomy" id="1299332"/>
    <lineage>
        <taxon>Bacteria</taxon>
        <taxon>Bacillati</taxon>
        <taxon>Actinomycetota</taxon>
        <taxon>Actinomycetes</taxon>
        <taxon>Mycobacteriales</taxon>
        <taxon>Mycobacteriaceae</taxon>
        <taxon>Mycobacterium</taxon>
        <taxon>Mycobacterium ulcerans group</taxon>
    </lineage>
</organism>
<comment type="caution">
    <text evidence="1">The sequence shown here is derived from an EMBL/GenBank/DDBJ whole genome shotgun (WGS) entry which is preliminary data.</text>
</comment>
<reference evidence="1 2" key="1">
    <citation type="submission" date="2014-01" db="EMBL/GenBank/DDBJ databases">
        <authorList>
            <person name="Dobos K."/>
            <person name="Lenaerts A."/>
            <person name="Ordway D."/>
            <person name="DeGroote M.A."/>
            <person name="Parker T."/>
            <person name="Sizemore C."/>
            <person name="Tallon L.J."/>
            <person name="Sadzewicz L.K."/>
            <person name="Sengamalay N."/>
            <person name="Fraser C.M."/>
            <person name="Hine E."/>
            <person name="Shefchek K.A."/>
            <person name="Das S.P."/>
            <person name="Tettelin H."/>
        </authorList>
    </citation>
    <scope>NUCLEOTIDE SEQUENCE [LARGE SCALE GENOMIC DNA]</scope>
    <source>
        <strain evidence="1 2">Harvey</strain>
    </source>
</reference>
<dbReference type="Proteomes" id="UP000020681">
    <property type="component" value="Unassembled WGS sequence"/>
</dbReference>
<name>A0ABP3A5V3_MYCUL</name>
<evidence type="ECO:0000313" key="1">
    <source>
        <dbReference type="EMBL" id="EUA86046.1"/>
    </source>
</evidence>
<dbReference type="EMBL" id="JAOL01000185">
    <property type="protein sequence ID" value="EUA86046.1"/>
    <property type="molecule type" value="Genomic_DNA"/>
</dbReference>
<gene>
    <name evidence="1" type="ORF">I551_7519</name>
</gene>
<protein>
    <submittedName>
        <fullName evidence="1">Uncharacterized protein</fullName>
    </submittedName>
</protein>
<evidence type="ECO:0000313" key="2">
    <source>
        <dbReference type="Proteomes" id="UP000020681"/>
    </source>
</evidence>
<keyword evidence="2" id="KW-1185">Reference proteome</keyword>